<name>A0A0M0GKS6_SPOGL</name>
<dbReference type="Proteomes" id="UP000037109">
    <property type="component" value="Unassembled WGS sequence"/>
</dbReference>
<keyword evidence="4" id="KW-1185">Reference proteome</keyword>
<comment type="caution">
    <text evidence="3">The sequence shown here is derived from an EMBL/GenBank/DDBJ whole genome shotgun (WGS) entry which is preliminary data.</text>
</comment>
<feature type="transmembrane region" description="Helical" evidence="2">
    <location>
        <begin position="14"/>
        <end position="36"/>
    </location>
</feature>
<keyword evidence="2" id="KW-0472">Membrane</keyword>
<evidence type="ECO:0000256" key="2">
    <source>
        <dbReference type="SAM" id="Phobius"/>
    </source>
</evidence>
<feature type="coiled-coil region" evidence="1">
    <location>
        <begin position="40"/>
        <end position="151"/>
    </location>
</feature>
<gene>
    <name evidence="3" type="ORF">AF332_20435</name>
</gene>
<evidence type="ECO:0000313" key="3">
    <source>
        <dbReference type="EMBL" id="KON90388.1"/>
    </source>
</evidence>
<dbReference type="STRING" id="1459.AF332_20435"/>
<accession>A0A0M0GKS6</accession>
<dbReference type="AlphaFoldDB" id="A0A0M0GKS6"/>
<dbReference type="PATRIC" id="fig|1459.3.peg.4509"/>
<dbReference type="Gene3D" id="1.10.287.1490">
    <property type="match status" value="1"/>
</dbReference>
<dbReference type="EMBL" id="LGUF01000007">
    <property type="protein sequence ID" value="KON90388.1"/>
    <property type="molecule type" value="Genomic_DNA"/>
</dbReference>
<proteinExistence type="predicted"/>
<protein>
    <submittedName>
        <fullName evidence="3">Uncharacterized protein</fullName>
    </submittedName>
</protein>
<reference evidence="4" key="1">
    <citation type="submission" date="2015-07" db="EMBL/GenBank/DDBJ databases">
        <title>Fjat-10036 dsm4.</title>
        <authorList>
            <person name="Liu B."/>
            <person name="Wang J."/>
            <person name="Zhu Y."/>
            <person name="Liu G."/>
            <person name="Chen Q."/>
            <person name="Chen Z."/>
            <person name="Lan J."/>
            <person name="Che J."/>
            <person name="Ge C."/>
            <person name="Shi H."/>
            <person name="Pan Z."/>
            <person name="Liu X."/>
        </authorList>
    </citation>
    <scope>NUCLEOTIDE SEQUENCE [LARGE SCALE GENOMIC DNA]</scope>
    <source>
        <strain evidence="4">DSM 4</strain>
    </source>
</reference>
<keyword evidence="2" id="KW-0812">Transmembrane</keyword>
<sequence>MEREKVSWLKTKKFWIGVAGVAIVLSIFYTIGYSGAKAVIDDEKVTYDELVSKISDKENELKDAEANLKKKEEEINSKISDLDKQYSEKKAEFDEALTAVENKKQLEADIKSLESTKSGQETTVSNLTADIKAKRDELAKIEKVIKEKNEAPVNLSAGHFIVGDDVPLGRYKAVPAGRGSNFVVYDSTGSLIVNTILGSDNGVPEYVFSAEFEYEIQTEAPVKLIPVE</sequence>
<keyword evidence="1" id="KW-0175">Coiled coil</keyword>
<keyword evidence="2" id="KW-1133">Transmembrane helix</keyword>
<evidence type="ECO:0000313" key="4">
    <source>
        <dbReference type="Proteomes" id="UP000037109"/>
    </source>
</evidence>
<organism evidence="3 4">
    <name type="scientific">Sporosarcina globispora</name>
    <name type="common">Bacillus globisporus</name>
    <dbReference type="NCBI Taxonomy" id="1459"/>
    <lineage>
        <taxon>Bacteria</taxon>
        <taxon>Bacillati</taxon>
        <taxon>Bacillota</taxon>
        <taxon>Bacilli</taxon>
        <taxon>Bacillales</taxon>
        <taxon>Caryophanaceae</taxon>
        <taxon>Sporosarcina</taxon>
    </lineage>
</organism>
<evidence type="ECO:0000256" key="1">
    <source>
        <dbReference type="SAM" id="Coils"/>
    </source>
</evidence>